<dbReference type="AlphaFoldDB" id="A0A942TBW3"/>
<dbReference type="EMBL" id="JAGYPG010000001">
    <property type="protein sequence ID" value="MBS4193469.1"/>
    <property type="molecule type" value="Genomic_DNA"/>
</dbReference>
<accession>A0A942TBW3</accession>
<organism evidence="1 2">
    <name type="scientific">Lederbergia citri</name>
    <dbReference type="NCBI Taxonomy" id="2833580"/>
    <lineage>
        <taxon>Bacteria</taxon>
        <taxon>Bacillati</taxon>
        <taxon>Bacillota</taxon>
        <taxon>Bacilli</taxon>
        <taxon>Bacillales</taxon>
        <taxon>Bacillaceae</taxon>
        <taxon>Lederbergia</taxon>
    </lineage>
</organism>
<proteinExistence type="predicted"/>
<evidence type="ECO:0000313" key="2">
    <source>
        <dbReference type="Proteomes" id="UP000681414"/>
    </source>
</evidence>
<gene>
    <name evidence="1" type="ORF">KHA97_00105</name>
</gene>
<keyword evidence="2" id="KW-1185">Reference proteome</keyword>
<reference evidence="1 2" key="1">
    <citation type="submission" date="2021-05" db="EMBL/GenBank/DDBJ databases">
        <title>Novel Bacillus species.</title>
        <authorList>
            <person name="Liu G."/>
        </authorList>
    </citation>
    <scope>NUCLEOTIDE SEQUENCE [LARGE SCALE GENOMIC DNA]</scope>
    <source>
        <strain evidence="2">FJAT-49780</strain>
    </source>
</reference>
<dbReference type="RefSeq" id="WP_213122772.1">
    <property type="nucleotide sequence ID" value="NZ_JAGYPG010000001.1"/>
</dbReference>
<evidence type="ECO:0000313" key="1">
    <source>
        <dbReference type="EMBL" id="MBS4193469.1"/>
    </source>
</evidence>
<dbReference type="Proteomes" id="UP000681414">
    <property type="component" value="Unassembled WGS sequence"/>
</dbReference>
<comment type="caution">
    <text evidence="1">The sequence shown here is derived from an EMBL/GenBank/DDBJ whole genome shotgun (WGS) entry which is preliminary data.</text>
</comment>
<name>A0A942TBW3_9BACI</name>
<protein>
    <submittedName>
        <fullName evidence="1">Uncharacterized protein</fullName>
    </submittedName>
</protein>
<sequence length="86" mass="10235">MKIIVEMIFKHKDGASMRFSETYGPNGFNPVRIAYPLVRGKMREFYDAVEIFEVKVNGEDVTERILKVHKVYDRKLFDKYEDQLPF</sequence>